<organism evidence="2 3">
    <name type="scientific">Xenorhabdus innexi</name>
    <dbReference type="NCBI Taxonomy" id="290109"/>
    <lineage>
        <taxon>Bacteria</taxon>
        <taxon>Pseudomonadati</taxon>
        <taxon>Pseudomonadota</taxon>
        <taxon>Gammaproteobacteria</taxon>
        <taxon>Enterobacterales</taxon>
        <taxon>Morganellaceae</taxon>
        <taxon>Xenorhabdus</taxon>
    </lineage>
</organism>
<keyword evidence="1" id="KW-1133">Transmembrane helix</keyword>
<name>A0A1N6MSG0_9GAMM</name>
<dbReference type="Proteomes" id="UP000196435">
    <property type="component" value="Unassembled WGS sequence"/>
</dbReference>
<gene>
    <name evidence="2" type="ORF">XIS1_1260012</name>
</gene>
<evidence type="ECO:0000313" key="3">
    <source>
        <dbReference type="Proteomes" id="UP000196435"/>
    </source>
</evidence>
<keyword evidence="1" id="KW-0812">Transmembrane</keyword>
<evidence type="ECO:0000256" key="1">
    <source>
        <dbReference type="SAM" id="Phobius"/>
    </source>
</evidence>
<accession>A0A1N6MSG0</accession>
<protein>
    <submittedName>
        <fullName evidence="2">Uncharacterized protein</fullName>
    </submittedName>
</protein>
<reference evidence="3" key="1">
    <citation type="submission" date="2016-12" db="EMBL/GenBank/DDBJ databases">
        <authorList>
            <person name="Gaudriault S."/>
        </authorList>
    </citation>
    <scope>NUCLEOTIDE SEQUENCE [LARGE SCALE GENOMIC DNA]</scope>
    <source>
        <strain evidence="3">HGB1681 (deposited as PTA-6826 in the American Type Culture Collection)</strain>
    </source>
</reference>
<dbReference type="EMBL" id="FTLG01000031">
    <property type="protein sequence ID" value="SIP71761.1"/>
    <property type="molecule type" value="Genomic_DNA"/>
</dbReference>
<evidence type="ECO:0000313" key="2">
    <source>
        <dbReference type="EMBL" id="SIP71761.1"/>
    </source>
</evidence>
<dbReference type="AlphaFoldDB" id="A0A1N6MSG0"/>
<keyword evidence="1" id="KW-0472">Membrane</keyword>
<feature type="transmembrane region" description="Helical" evidence="1">
    <location>
        <begin position="31"/>
        <end position="51"/>
    </location>
</feature>
<proteinExistence type="predicted"/>
<sequence>MYCFKISNIYQLPSFMYGPTVFFDTVSYRKINFNIGLLFYVFFKEILLSYYSGLEIE</sequence>